<organism evidence="3 4">
    <name type="scientific">Thauera propionica</name>
    <dbReference type="NCBI Taxonomy" id="2019431"/>
    <lineage>
        <taxon>Bacteria</taxon>
        <taxon>Pseudomonadati</taxon>
        <taxon>Pseudomonadota</taxon>
        <taxon>Betaproteobacteria</taxon>
        <taxon>Rhodocyclales</taxon>
        <taxon>Zoogloeaceae</taxon>
        <taxon>Thauera</taxon>
    </lineage>
</organism>
<feature type="region of interest" description="Disordered" evidence="1">
    <location>
        <begin position="113"/>
        <end position="132"/>
    </location>
</feature>
<keyword evidence="4" id="KW-1185">Reference proteome</keyword>
<dbReference type="GO" id="GO:0004519">
    <property type="term" value="F:endonuclease activity"/>
    <property type="evidence" value="ECO:0007669"/>
    <property type="project" value="InterPro"/>
</dbReference>
<proteinExistence type="predicted"/>
<evidence type="ECO:0000259" key="2">
    <source>
        <dbReference type="Pfam" id="PF01844"/>
    </source>
</evidence>
<protein>
    <recommendedName>
        <fullName evidence="2">HNH domain-containing protein</fullName>
    </recommendedName>
</protein>
<dbReference type="Proteomes" id="UP000215181">
    <property type="component" value="Unassembled WGS sequence"/>
</dbReference>
<dbReference type="OrthoDB" id="9802901at2"/>
<gene>
    <name evidence="3" type="ORF">CGK74_17395</name>
</gene>
<accession>A0A235ETZ8</accession>
<dbReference type="AlphaFoldDB" id="A0A235ETZ8"/>
<reference evidence="3 4" key="1">
    <citation type="submission" date="2017-07" db="EMBL/GenBank/DDBJ databases">
        <title>Thauera sp. KNDSS-Mac4 genome sequence and assembly.</title>
        <authorList>
            <person name="Mayilraj S."/>
        </authorList>
    </citation>
    <scope>NUCLEOTIDE SEQUENCE [LARGE SCALE GENOMIC DNA]</scope>
    <source>
        <strain evidence="3 4">KNDSS-Mac4</strain>
    </source>
</reference>
<evidence type="ECO:0000313" key="3">
    <source>
        <dbReference type="EMBL" id="OYD52518.1"/>
    </source>
</evidence>
<comment type="caution">
    <text evidence="3">The sequence shown here is derived from an EMBL/GenBank/DDBJ whole genome shotgun (WGS) entry which is preliminary data.</text>
</comment>
<sequence>MICTKCGGTRFNSWNRCMDCRNQRAKVRAERVKKNGGSHTSTEWKSLLANSPNCAECVRPWAEIPPRPDPRYKHPWTKGHKIPIYHGGSDDISNIQVECYECNFRKNAGALGRARTGNTNPVKKPNSGNNMPTAQERISRRFSFILNNGTEVFPVQMKRRDTGTIAFRVSPGGTGGNTLEASEEVDEETMVRKVLEEGYAVRCRSLDGNTNGLYKHGHRSVREIRRNAT</sequence>
<dbReference type="Pfam" id="PF01844">
    <property type="entry name" value="HNH"/>
    <property type="match status" value="1"/>
</dbReference>
<evidence type="ECO:0000313" key="4">
    <source>
        <dbReference type="Proteomes" id="UP000215181"/>
    </source>
</evidence>
<dbReference type="CDD" id="cd00085">
    <property type="entry name" value="HNHc"/>
    <property type="match status" value="1"/>
</dbReference>
<dbReference type="EMBL" id="NOIH01000035">
    <property type="protein sequence ID" value="OYD52518.1"/>
    <property type="molecule type" value="Genomic_DNA"/>
</dbReference>
<evidence type="ECO:0000256" key="1">
    <source>
        <dbReference type="SAM" id="MobiDB-lite"/>
    </source>
</evidence>
<name>A0A235ETZ8_9RHOO</name>
<feature type="compositionally biased region" description="Polar residues" evidence="1">
    <location>
        <begin position="116"/>
        <end position="132"/>
    </location>
</feature>
<dbReference type="InterPro" id="IPR003615">
    <property type="entry name" value="HNH_nuc"/>
</dbReference>
<dbReference type="GO" id="GO:0003676">
    <property type="term" value="F:nucleic acid binding"/>
    <property type="evidence" value="ECO:0007669"/>
    <property type="project" value="InterPro"/>
</dbReference>
<dbReference type="GO" id="GO:0008270">
    <property type="term" value="F:zinc ion binding"/>
    <property type="evidence" value="ECO:0007669"/>
    <property type="project" value="InterPro"/>
</dbReference>
<dbReference type="Gene3D" id="1.10.30.50">
    <property type="match status" value="1"/>
</dbReference>
<feature type="domain" description="HNH" evidence="2">
    <location>
        <begin position="74"/>
        <end position="108"/>
    </location>
</feature>
<dbReference type="InterPro" id="IPR002711">
    <property type="entry name" value="HNH"/>
</dbReference>